<dbReference type="PROSITE" id="PS50850">
    <property type="entry name" value="MFS"/>
    <property type="match status" value="1"/>
</dbReference>
<comment type="caution">
    <text evidence="11">The sequence shown here is derived from an EMBL/GenBank/DDBJ whole genome shotgun (WGS) entry which is preliminary data.</text>
</comment>
<keyword evidence="12" id="KW-1185">Reference proteome</keyword>
<protein>
    <submittedName>
        <fullName evidence="11">TetR family transcriptional regulator</fullName>
    </submittedName>
</protein>
<dbReference type="InterPro" id="IPR000644">
    <property type="entry name" value="CBS_dom"/>
</dbReference>
<dbReference type="InterPro" id="IPR011701">
    <property type="entry name" value="MFS"/>
</dbReference>
<keyword evidence="4 8" id="KW-1133">Transmembrane helix</keyword>
<dbReference type="EMBL" id="BMJG01000028">
    <property type="protein sequence ID" value="GGC50713.1"/>
    <property type="molecule type" value="Genomic_DNA"/>
</dbReference>
<dbReference type="InterPro" id="IPR036259">
    <property type="entry name" value="MFS_trans_sf"/>
</dbReference>
<name>A0ABQ1N1R7_9MICO</name>
<evidence type="ECO:0000256" key="3">
    <source>
        <dbReference type="ARBA" id="ARBA00022692"/>
    </source>
</evidence>
<evidence type="ECO:0000256" key="7">
    <source>
        <dbReference type="SAM" id="MobiDB-lite"/>
    </source>
</evidence>
<dbReference type="Pfam" id="PF00571">
    <property type="entry name" value="CBS"/>
    <property type="match status" value="2"/>
</dbReference>
<dbReference type="PANTHER" id="PTHR42718">
    <property type="entry name" value="MAJOR FACILITATOR SUPERFAMILY MULTIDRUG TRANSPORTER MFSC"/>
    <property type="match status" value="1"/>
</dbReference>
<feature type="domain" description="CBS" evidence="10">
    <location>
        <begin position="535"/>
        <end position="591"/>
    </location>
</feature>
<feature type="transmembrane region" description="Helical" evidence="8">
    <location>
        <begin position="21"/>
        <end position="44"/>
    </location>
</feature>
<evidence type="ECO:0000256" key="2">
    <source>
        <dbReference type="ARBA" id="ARBA00022448"/>
    </source>
</evidence>
<feature type="transmembrane region" description="Helical" evidence="8">
    <location>
        <begin position="205"/>
        <end position="223"/>
    </location>
</feature>
<keyword evidence="2" id="KW-0813">Transport</keyword>
<dbReference type="SUPFAM" id="SSF103473">
    <property type="entry name" value="MFS general substrate transporter"/>
    <property type="match status" value="1"/>
</dbReference>
<proteinExistence type="predicted"/>
<feature type="transmembrane region" description="Helical" evidence="8">
    <location>
        <begin position="229"/>
        <end position="248"/>
    </location>
</feature>
<gene>
    <name evidence="11" type="ORF">GCM10010974_36010</name>
</gene>
<feature type="region of interest" description="Disordered" evidence="7">
    <location>
        <begin position="471"/>
        <end position="498"/>
    </location>
</feature>
<feature type="transmembrane region" description="Helical" evidence="8">
    <location>
        <begin position="439"/>
        <end position="463"/>
    </location>
</feature>
<keyword evidence="5 8" id="KW-0472">Membrane</keyword>
<dbReference type="SUPFAM" id="SSF54631">
    <property type="entry name" value="CBS-domain pair"/>
    <property type="match status" value="1"/>
</dbReference>
<dbReference type="PANTHER" id="PTHR42718:SF9">
    <property type="entry name" value="MAJOR FACILITATOR SUPERFAMILY MULTIDRUG TRANSPORTER MFSC"/>
    <property type="match status" value="1"/>
</dbReference>
<evidence type="ECO:0000313" key="11">
    <source>
        <dbReference type="EMBL" id="GGC50713.1"/>
    </source>
</evidence>
<feature type="transmembrane region" description="Helical" evidence="8">
    <location>
        <begin position="269"/>
        <end position="294"/>
    </location>
</feature>
<evidence type="ECO:0000256" key="4">
    <source>
        <dbReference type="ARBA" id="ARBA00022989"/>
    </source>
</evidence>
<feature type="transmembrane region" description="Helical" evidence="8">
    <location>
        <begin position="83"/>
        <end position="101"/>
    </location>
</feature>
<dbReference type="Gene3D" id="3.10.580.10">
    <property type="entry name" value="CBS-domain"/>
    <property type="match status" value="1"/>
</dbReference>
<dbReference type="Gene3D" id="1.20.1250.20">
    <property type="entry name" value="MFS general substrate transporter like domains"/>
    <property type="match status" value="1"/>
</dbReference>
<feature type="domain" description="Major facilitator superfamily (MFS) profile" evidence="9">
    <location>
        <begin position="18"/>
        <end position="467"/>
    </location>
</feature>
<feature type="transmembrane region" description="Helical" evidence="8">
    <location>
        <begin position="56"/>
        <end position="76"/>
    </location>
</feature>
<dbReference type="Pfam" id="PF07690">
    <property type="entry name" value="MFS_1"/>
    <property type="match status" value="1"/>
</dbReference>
<dbReference type="InterPro" id="IPR046342">
    <property type="entry name" value="CBS_dom_sf"/>
</dbReference>
<feature type="transmembrane region" description="Helical" evidence="8">
    <location>
        <begin position="300"/>
        <end position="322"/>
    </location>
</feature>
<feature type="transmembrane region" description="Helical" evidence="8">
    <location>
        <begin position="113"/>
        <end position="133"/>
    </location>
</feature>
<dbReference type="SMART" id="SM00116">
    <property type="entry name" value="CBS"/>
    <property type="match status" value="2"/>
</dbReference>
<organism evidence="11 12">
    <name type="scientific">Brevibacterium sediminis</name>
    <dbReference type="NCBI Taxonomy" id="1857024"/>
    <lineage>
        <taxon>Bacteria</taxon>
        <taxon>Bacillati</taxon>
        <taxon>Actinomycetota</taxon>
        <taxon>Actinomycetes</taxon>
        <taxon>Micrococcales</taxon>
        <taxon>Brevibacteriaceae</taxon>
        <taxon>Brevibacterium</taxon>
    </lineage>
</organism>
<dbReference type="Gene3D" id="1.20.1720.10">
    <property type="entry name" value="Multidrug resistance protein D"/>
    <property type="match status" value="1"/>
</dbReference>
<keyword evidence="6" id="KW-0129">CBS domain</keyword>
<evidence type="ECO:0000256" key="5">
    <source>
        <dbReference type="ARBA" id="ARBA00023136"/>
    </source>
</evidence>
<dbReference type="RefSeq" id="WP_219922509.1">
    <property type="nucleotide sequence ID" value="NZ_BMJG01000028.1"/>
</dbReference>
<feature type="transmembrane region" description="Helical" evidence="8">
    <location>
        <begin position="334"/>
        <end position="354"/>
    </location>
</feature>
<feature type="transmembrane region" description="Helical" evidence="8">
    <location>
        <begin position="145"/>
        <end position="167"/>
    </location>
</feature>
<sequence>MTSPAHSRPHATERVGPMIAVAAAAAFLATFNETFLNVAFTPIMADFGVAVTTVQWLTTAYLLVAAVFVPVANVLYHRFPTRSLFVSVVAVMVIGSLVGAFAPNFGVLLIGRLLQAIGTGLLTPIGMNTTLAVSPREKLGMNMGIMAAMTTLGPSLAIVLSGALLTVAPWTTLMWVFGGLCLIVLIAGTLVLRTVAELGRPRLDTLSFLLVAVALVGILYGVTAAFGGSAVWAATSGVIGLLALWAFIARQRRIDHPLLDLRPFSSTPFVLGVVMTMLGLVFVFAMNVIIPLFLQAARDVPPLGASLTLAPGILLTVALGPVAGRLFDRHSGRWSIPIGFLVMAVFVSLVGLAAGQTSLVIFGALYVPAVLATAFVIGPAQTFALSHLDHETSPHGVTVVSISFQIAGCVGTSLAAGVYGALSKARLNSGGSELSSLLLGFRGAVAFVVATSVIGIVLAFLAYRSVRHDRGGRAGRNSQGDSADDADPGVPGPGAASMGDATELSAASAVPVDRSATSANITVGSVDPTTVAAIMKSEVFTLSANQSVLEALRTFTDRGISGAPVVDADGDLVGFLSDGDVMRYLSAARPSSTSIYSFAIGAEDDLSQAMADLANLEVMRLANREVVTIDVDASIAYAVAALSDAKLKKVPVVDGPEGRMVGIVSRSAINRMAVAGYLRERVPVGSVLA</sequence>
<evidence type="ECO:0000259" key="9">
    <source>
        <dbReference type="PROSITE" id="PS50850"/>
    </source>
</evidence>
<keyword evidence="3 8" id="KW-0812">Transmembrane</keyword>
<dbReference type="Proteomes" id="UP000632322">
    <property type="component" value="Unassembled WGS sequence"/>
</dbReference>
<evidence type="ECO:0000259" key="10">
    <source>
        <dbReference type="PROSITE" id="PS51371"/>
    </source>
</evidence>
<evidence type="ECO:0000256" key="8">
    <source>
        <dbReference type="SAM" id="Phobius"/>
    </source>
</evidence>
<dbReference type="PROSITE" id="PS51371">
    <property type="entry name" value="CBS"/>
    <property type="match status" value="2"/>
</dbReference>
<feature type="domain" description="CBS" evidence="10">
    <location>
        <begin position="622"/>
        <end position="680"/>
    </location>
</feature>
<evidence type="ECO:0000256" key="6">
    <source>
        <dbReference type="PROSITE-ProRule" id="PRU00703"/>
    </source>
</evidence>
<evidence type="ECO:0000313" key="12">
    <source>
        <dbReference type="Proteomes" id="UP000632322"/>
    </source>
</evidence>
<comment type="subcellular location">
    <subcellularLocation>
        <location evidence="1">Cell membrane</location>
        <topology evidence="1">Multi-pass membrane protein</topology>
    </subcellularLocation>
</comment>
<accession>A0ABQ1N1R7</accession>
<feature type="transmembrane region" description="Helical" evidence="8">
    <location>
        <begin position="397"/>
        <end position="419"/>
    </location>
</feature>
<dbReference type="InterPro" id="IPR020846">
    <property type="entry name" value="MFS_dom"/>
</dbReference>
<feature type="transmembrane region" description="Helical" evidence="8">
    <location>
        <begin position="360"/>
        <end position="385"/>
    </location>
</feature>
<feature type="transmembrane region" description="Helical" evidence="8">
    <location>
        <begin position="173"/>
        <end position="193"/>
    </location>
</feature>
<evidence type="ECO:0000256" key="1">
    <source>
        <dbReference type="ARBA" id="ARBA00004651"/>
    </source>
</evidence>
<reference evidence="12" key="1">
    <citation type="journal article" date="2019" name="Int. J. Syst. Evol. Microbiol.">
        <title>The Global Catalogue of Microorganisms (GCM) 10K type strain sequencing project: providing services to taxonomists for standard genome sequencing and annotation.</title>
        <authorList>
            <consortium name="The Broad Institute Genomics Platform"/>
            <consortium name="The Broad Institute Genome Sequencing Center for Infectious Disease"/>
            <person name="Wu L."/>
            <person name="Ma J."/>
        </authorList>
    </citation>
    <scope>NUCLEOTIDE SEQUENCE [LARGE SCALE GENOMIC DNA]</scope>
    <source>
        <strain evidence="12">CGMCC 1.15472</strain>
    </source>
</reference>